<proteinExistence type="predicted"/>
<keyword evidence="2" id="KW-1005">Bacterial flagellum biogenesis</keyword>
<dbReference type="AlphaFoldDB" id="A0A917V2T0"/>
<gene>
    <name evidence="4" type="ORF">GCM10011322_16970</name>
</gene>
<comment type="caution">
    <text evidence="4">The sequence shown here is derived from an EMBL/GenBank/DDBJ whole genome shotgun (WGS) entry which is preliminary data.</text>
</comment>
<evidence type="ECO:0000313" key="4">
    <source>
        <dbReference type="EMBL" id="GGK31005.1"/>
    </source>
</evidence>
<keyword evidence="1" id="KW-0678">Repressor</keyword>
<dbReference type="InterPro" id="IPR009967">
    <property type="entry name" value="Flagellum_FlbT"/>
</dbReference>
<name>A0A917V2T0_9HYPH</name>
<sequence>MALRIELKPNERIIIGKVALTNGPSRTTFVVDGRAPILRCKDVITPEQADTVCKKLYLVLEQVYLEEMSFEEASGPFREIAAQIVGAAPSTKRFLEAIAERFVAGNLYGALKICRKLIGYEASVIAHAQKAA</sequence>
<dbReference type="Pfam" id="PF07378">
    <property type="entry name" value="FlbT"/>
    <property type="match status" value="1"/>
</dbReference>
<dbReference type="GO" id="GO:0044781">
    <property type="term" value="P:bacterial-type flagellum organization"/>
    <property type="evidence" value="ECO:0007669"/>
    <property type="project" value="UniProtKB-KW"/>
</dbReference>
<accession>A0A917V2T0</accession>
<evidence type="ECO:0000256" key="2">
    <source>
        <dbReference type="ARBA" id="ARBA00022795"/>
    </source>
</evidence>
<keyword evidence="4" id="KW-0282">Flagellum</keyword>
<dbReference type="RefSeq" id="WP_188911644.1">
    <property type="nucleotide sequence ID" value="NZ_BMMF01000004.1"/>
</dbReference>
<keyword evidence="3" id="KW-0694">RNA-binding</keyword>
<reference evidence="4 5" key="1">
    <citation type="journal article" date="2014" name="Int. J. Syst. Evol. Microbiol.">
        <title>Complete genome sequence of Corynebacterium casei LMG S-19264T (=DSM 44701T), isolated from a smear-ripened cheese.</title>
        <authorList>
            <consortium name="US DOE Joint Genome Institute (JGI-PGF)"/>
            <person name="Walter F."/>
            <person name="Albersmeier A."/>
            <person name="Kalinowski J."/>
            <person name="Ruckert C."/>
        </authorList>
    </citation>
    <scope>NUCLEOTIDE SEQUENCE [LARGE SCALE GENOMIC DNA]</scope>
    <source>
        <strain evidence="4 5">CGMCC 1.9161</strain>
    </source>
</reference>
<dbReference type="GO" id="GO:1902209">
    <property type="term" value="P:negative regulation of bacterial-type flagellum assembly"/>
    <property type="evidence" value="ECO:0007669"/>
    <property type="project" value="InterPro"/>
</dbReference>
<keyword evidence="5" id="KW-1185">Reference proteome</keyword>
<protein>
    <submittedName>
        <fullName evidence="4">Flagellar FlbT</fullName>
    </submittedName>
</protein>
<dbReference type="GO" id="GO:0048027">
    <property type="term" value="F:mRNA 5'-UTR binding"/>
    <property type="evidence" value="ECO:0007669"/>
    <property type="project" value="InterPro"/>
</dbReference>
<keyword evidence="4" id="KW-0966">Cell projection</keyword>
<organism evidence="4 5">
    <name type="scientific">Salinarimonas ramus</name>
    <dbReference type="NCBI Taxonomy" id="690164"/>
    <lineage>
        <taxon>Bacteria</taxon>
        <taxon>Pseudomonadati</taxon>
        <taxon>Pseudomonadota</taxon>
        <taxon>Alphaproteobacteria</taxon>
        <taxon>Hyphomicrobiales</taxon>
        <taxon>Salinarimonadaceae</taxon>
        <taxon>Salinarimonas</taxon>
    </lineage>
</organism>
<dbReference type="EMBL" id="BMMF01000004">
    <property type="protein sequence ID" value="GGK31005.1"/>
    <property type="molecule type" value="Genomic_DNA"/>
</dbReference>
<evidence type="ECO:0000256" key="1">
    <source>
        <dbReference type="ARBA" id="ARBA00022491"/>
    </source>
</evidence>
<dbReference type="GO" id="GO:0006402">
    <property type="term" value="P:mRNA catabolic process"/>
    <property type="evidence" value="ECO:0007669"/>
    <property type="project" value="InterPro"/>
</dbReference>
<evidence type="ECO:0000256" key="3">
    <source>
        <dbReference type="ARBA" id="ARBA00022884"/>
    </source>
</evidence>
<evidence type="ECO:0000313" key="5">
    <source>
        <dbReference type="Proteomes" id="UP000600449"/>
    </source>
</evidence>
<dbReference type="Proteomes" id="UP000600449">
    <property type="component" value="Unassembled WGS sequence"/>
</dbReference>
<keyword evidence="4" id="KW-0969">Cilium</keyword>